<dbReference type="Pfam" id="PF17468">
    <property type="entry name" value="GP52"/>
    <property type="match status" value="1"/>
</dbReference>
<sequence length="68" mass="7955">MNIFDGQFSGMSGVDMYRAWVTPELYPNQKPALLANWSDEDKEMFVGAEWTRGYNRKETEWQTDSLQS</sequence>
<dbReference type="GeneID" id="40234237"/>
<dbReference type="RefSeq" id="YP_009637486.1">
    <property type="nucleotide sequence ID" value="NC_042326.1"/>
</dbReference>
<keyword evidence="2" id="KW-1185">Reference proteome</keyword>
<accession>G1D6Z2</accession>
<dbReference type="KEGG" id="vg:40234237"/>
<dbReference type="InterPro" id="IPR035344">
    <property type="entry name" value="Gp52"/>
</dbReference>
<organism evidence="1 2">
    <name type="scientific">Mycobacterium phage KSSJEB</name>
    <dbReference type="NCBI Taxonomy" id="2922216"/>
    <lineage>
        <taxon>Viruses</taxon>
        <taxon>Duplodnaviria</taxon>
        <taxon>Heunggongvirae</taxon>
        <taxon>Uroviricota</taxon>
        <taxon>Caudoviricetes</taxon>
        <taxon>Fromanvirus</taxon>
        <taxon>Fromanvirus kssjeb</taxon>
    </lineage>
</organism>
<dbReference type="EMBL" id="JF937110">
    <property type="protein sequence ID" value="AEK10541.1"/>
    <property type="molecule type" value="Genomic_DNA"/>
</dbReference>
<gene>
    <name evidence="1" type="primary">48</name>
    <name evidence="1" type="ORF">PBI_KSSJEB_48</name>
</gene>
<protein>
    <submittedName>
        <fullName evidence="1">Uncharacterized protein</fullName>
    </submittedName>
</protein>
<evidence type="ECO:0000313" key="1">
    <source>
        <dbReference type="EMBL" id="AEK10541.1"/>
    </source>
</evidence>
<reference evidence="1 2" key="1">
    <citation type="journal article" date="2012" name="J. Virol.">
        <title>Complete Genome Sequences of 138 Mycobacteriophages.</title>
        <authorList>
            <consortium name="the Science Education Alliance Phage Hunters Advancing Genomics and Evolutionary Science Program"/>
            <consortium name="the KwaZulu-Natal Research Institute for Tuberculosis and HIV Mycobacterial Genetics Course Students"/>
            <consortium name="the Phage Hunters Integrating Research and Education Program"/>
            <person name="Hatfull G.F."/>
        </authorList>
    </citation>
    <scope>NUCLEOTIDE SEQUENCE [LARGE SCALE GENOMIC DNA]</scope>
    <source>
        <strain evidence="1">KSSJEB</strain>
    </source>
</reference>
<dbReference type="Proteomes" id="UP000008421">
    <property type="component" value="Segment"/>
</dbReference>
<name>G1D6Z2_9CAUD</name>
<evidence type="ECO:0000313" key="2">
    <source>
        <dbReference type="Proteomes" id="UP000008421"/>
    </source>
</evidence>
<proteinExistence type="predicted"/>